<sequence length="106" mass="12492">MARGYLRFTLPDSKVFSLSSPSYQEMVWHRRRSCKSQLGSNSCIGTSKFPRYQKIQNTRLRKMRRGPEKTRKSQKVKGAKTPMRKRMRPAASRKTAMKKTSRQRPR</sequence>
<organism evidence="2 3">
    <name type="scientific">Pleuronectes platessa</name>
    <name type="common">European plaice</name>
    <dbReference type="NCBI Taxonomy" id="8262"/>
    <lineage>
        <taxon>Eukaryota</taxon>
        <taxon>Metazoa</taxon>
        <taxon>Chordata</taxon>
        <taxon>Craniata</taxon>
        <taxon>Vertebrata</taxon>
        <taxon>Euteleostomi</taxon>
        <taxon>Actinopterygii</taxon>
        <taxon>Neopterygii</taxon>
        <taxon>Teleostei</taxon>
        <taxon>Neoteleostei</taxon>
        <taxon>Acanthomorphata</taxon>
        <taxon>Carangaria</taxon>
        <taxon>Pleuronectiformes</taxon>
        <taxon>Pleuronectoidei</taxon>
        <taxon>Pleuronectidae</taxon>
        <taxon>Pleuronectes</taxon>
    </lineage>
</organism>
<dbReference type="AlphaFoldDB" id="A0A9N7VGR2"/>
<proteinExistence type="predicted"/>
<reference evidence="2" key="1">
    <citation type="submission" date="2020-03" db="EMBL/GenBank/DDBJ databases">
        <authorList>
            <person name="Weist P."/>
        </authorList>
    </citation>
    <scope>NUCLEOTIDE SEQUENCE</scope>
</reference>
<feature type="region of interest" description="Disordered" evidence="1">
    <location>
        <begin position="53"/>
        <end position="106"/>
    </location>
</feature>
<accession>A0A9N7VGR2</accession>
<name>A0A9N7VGR2_PLEPL</name>
<keyword evidence="3" id="KW-1185">Reference proteome</keyword>
<dbReference type="EMBL" id="CADEAL010004005">
    <property type="protein sequence ID" value="CAB1449199.1"/>
    <property type="molecule type" value="Genomic_DNA"/>
</dbReference>
<dbReference type="Proteomes" id="UP001153269">
    <property type="component" value="Unassembled WGS sequence"/>
</dbReference>
<feature type="compositionally biased region" description="Basic residues" evidence="1">
    <location>
        <begin position="95"/>
        <end position="106"/>
    </location>
</feature>
<evidence type="ECO:0000256" key="1">
    <source>
        <dbReference type="SAM" id="MobiDB-lite"/>
    </source>
</evidence>
<evidence type="ECO:0000313" key="2">
    <source>
        <dbReference type="EMBL" id="CAB1449199.1"/>
    </source>
</evidence>
<evidence type="ECO:0000313" key="3">
    <source>
        <dbReference type="Proteomes" id="UP001153269"/>
    </source>
</evidence>
<protein>
    <submittedName>
        <fullName evidence="2">Uncharacterized protein</fullName>
    </submittedName>
</protein>
<feature type="compositionally biased region" description="Basic residues" evidence="1">
    <location>
        <begin position="72"/>
        <end position="88"/>
    </location>
</feature>
<comment type="caution">
    <text evidence="2">The sequence shown here is derived from an EMBL/GenBank/DDBJ whole genome shotgun (WGS) entry which is preliminary data.</text>
</comment>
<gene>
    <name evidence="2" type="ORF">PLEPLA_LOCUS36880</name>
</gene>